<dbReference type="Proteomes" id="UP000188637">
    <property type="component" value="Unassembled WGS sequence"/>
</dbReference>
<evidence type="ECO:0000313" key="1">
    <source>
        <dbReference type="EMBL" id="ONI44147.1"/>
    </source>
</evidence>
<protein>
    <submittedName>
        <fullName evidence="1">Uncharacterized protein</fullName>
    </submittedName>
</protein>
<reference evidence="1" key="1">
    <citation type="submission" date="2016-08" db="EMBL/GenBank/DDBJ databases">
        <authorList>
            <person name="Ngugi D.K."/>
            <person name="Miyake S."/>
            <person name="Stingl U."/>
        </authorList>
    </citation>
    <scope>NUCLEOTIDE SEQUENCE</scope>
    <source>
        <strain evidence="1">SCG-D08WGA-EpuloA1</strain>
    </source>
</reference>
<comment type="caution">
    <text evidence="1">The sequence shown here is derived from an EMBL/GenBank/DDBJ whole genome shotgun (WGS) entry which is preliminary data.</text>
</comment>
<sequence length="675" mass="80346">MKAEEKDLLTFLEGRGKKFVIPVYQRNYNWKKEQCERLFNDILEVINNGYKSYFIGSMVYAEGKDKVCHIIDGQQRLTTICILLLAIARFLKENSPSTKLDEQIFEDYLIDKYADKEKKLIPIKDDKEAYYTLFDQKNFIADSNITVNYRYFYDRLDKVNTEDVNIEDVYKAIKKLFIVEIKLEREDDPQLIFESLNSTGLDLEESDRIRNFILIGKPPKIQEKLYNEYWYNIEKNTLNKTTAFIRDYLSFKQRNVPNENKVYLTFKNFVRDKDTEEVLIDLLKFSNFYKEIVSANYQRSNNKQDIALAHINKLEVGVSYPFLLELFDDLNNGKLDNEQFINCINLIQNFTIRRYICNLSTNRLNKIFMILGREIKESKYFNKNYDNLLGHILTKYDFPSDDTIRKVLQTANIYKMKQKKKAYLFYMLENFENEERVDIFNLFEEKTLTVEHIMPQKLSSTWIEELGINYNDVHEKYLHTLGNLTLTGYNAKMSNKSFKEKQTMEKGFKESRLYLNKYLSEIEKWDEKEIKMRTKFLTDRFLNIWKYPKKLKLDVLQEKIYSLDEDVDFTGTSIKKFDLNNSITEVSSWSNFTEKICHQLYDIEPIILIKLANDKILKNFIASVPDSLKKPIEISSNVYLNSNSNVTLKLKMLKRLLSYYDIEPSNIELYIENKN</sequence>
<name>A0ACC8XIE3_9FIRM</name>
<keyword evidence="2" id="KW-1185">Reference proteome</keyword>
<evidence type="ECO:0000313" key="2">
    <source>
        <dbReference type="Proteomes" id="UP000188637"/>
    </source>
</evidence>
<dbReference type="EMBL" id="LJHD01000119">
    <property type="protein sequence ID" value="ONI44147.1"/>
    <property type="molecule type" value="Genomic_DNA"/>
</dbReference>
<proteinExistence type="predicted"/>
<accession>A0ACC8XIE3</accession>
<gene>
    <name evidence="1" type="ORF">AN640_05785</name>
</gene>
<organism evidence="1 2">
    <name type="scientific">Candidatus Epulonipiscium fishelsonii</name>
    <dbReference type="NCBI Taxonomy" id="77094"/>
    <lineage>
        <taxon>Bacteria</taxon>
        <taxon>Bacillati</taxon>
        <taxon>Bacillota</taxon>
        <taxon>Clostridia</taxon>
        <taxon>Lachnospirales</taxon>
        <taxon>Lachnospiraceae</taxon>
        <taxon>Candidatus Epulonipiscium</taxon>
    </lineage>
</organism>